<feature type="region of interest" description="Disordered" evidence="1">
    <location>
        <begin position="71"/>
        <end position="97"/>
    </location>
</feature>
<evidence type="ECO:0000256" key="1">
    <source>
        <dbReference type="SAM" id="MobiDB-lite"/>
    </source>
</evidence>
<feature type="chain" id="PRO_5046951888" evidence="2">
    <location>
        <begin position="21"/>
        <end position="97"/>
    </location>
</feature>
<keyword evidence="2" id="KW-0732">Signal</keyword>
<dbReference type="EMBL" id="JBHUIV010000004">
    <property type="protein sequence ID" value="MFD2200310.1"/>
    <property type="molecule type" value="Genomic_DNA"/>
</dbReference>
<organism evidence="3 4">
    <name type="scientific">Shivajiella indica</name>
    <dbReference type="NCBI Taxonomy" id="872115"/>
    <lineage>
        <taxon>Bacteria</taxon>
        <taxon>Pseudomonadati</taxon>
        <taxon>Bacteroidota</taxon>
        <taxon>Cytophagia</taxon>
        <taxon>Cytophagales</taxon>
        <taxon>Cyclobacteriaceae</taxon>
        <taxon>Shivajiella</taxon>
    </lineage>
</organism>
<feature type="signal peptide" evidence="2">
    <location>
        <begin position="1"/>
        <end position="20"/>
    </location>
</feature>
<dbReference type="Proteomes" id="UP001597414">
    <property type="component" value="Unassembled WGS sequence"/>
</dbReference>
<proteinExistence type="predicted"/>
<feature type="region of interest" description="Disordered" evidence="1">
    <location>
        <begin position="45"/>
        <end position="64"/>
    </location>
</feature>
<name>A0ABW5B410_9BACT</name>
<dbReference type="RefSeq" id="WP_380799950.1">
    <property type="nucleotide sequence ID" value="NZ_JBHUIV010000004.1"/>
</dbReference>
<gene>
    <name evidence="3" type="ORF">ACFSKV_01945</name>
</gene>
<comment type="caution">
    <text evidence="3">The sequence shown here is derived from an EMBL/GenBank/DDBJ whole genome shotgun (WGS) entry which is preliminary data.</text>
</comment>
<reference evidence="4" key="1">
    <citation type="journal article" date="2019" name="Int. J. Syst. Evol. Microbiol.">
        <title>The Global Catalogue of Microorganisms (GCM) 10K type strain sequencing project: providing services to taxonomists for standard genome sequencing and annotation.</title>
        <authorList>
            <consortium name="The Broad Institute Genomics Platform"/>
            <consortium name="The Broad Institute Genome Sequencing Center for Infectious Disease"/>
            <person name="Wu L."/>
            <person name="Ma J."/>
        </authorList>
    </citation>
    <scope>NUCLEOTIDE SEQUENCE [LARGE SCALE GENOMIC DNA]</scope>
    <source>
        <strain evidence="4">KCTC 19812</strain>
    </source>
</reference>
<evidence type="ECO:0000313" key="4">
    <source>
        <dbReference type="Proteomes" id="UP001597414"/>
    </source>
</evidence>
<feature type="compositionally biased region" description="Basic and acidic residues" evidence="1">
    <location>
        <begin position="53"/>
        <end position="64"/>
    </location>
</feature>
<keyword evidence="4" id="KW-1185">Reference proteome</keyword>
<evidence type="ECO:0000256" key="2">
    <source>
        <dbReference type="SAM" id="SignalP"/>
    </source>
</evidence>
<sequence length="97" mass="10792">MKKIALIFVAFLVTLAFTNAQESGDLKGPAAKNYKPWKHQAKSEAMMVSVSPDGKKGPEFKNSKIWKEDSEMMVAGSKSKVKKTGPEAKNQKPWKHN</sequence>
<accession>A0ABW5B410</accession>
<protein>
    <submittedName>
        <fullName evidence="3">Uncharacterized protein</fullName>
    </submittedName>
</protein>
<evidence type="ECO:0000313" key="3">
    <source>
        <dbReference type="EMBL" id="MFD2200310.1"/>
    </source>
</evidence>